<feature type="domain" description="Apple" evidence="1">
    <location>
        <begin position="379"/>
        <end position="470"/>
    </location>
</feature>
<dbReference type="Pfam" id="PF00024">
    <property type="entry name" value="PAN_1"/>
    <property type="match status" value="2"/>
</dbReference>
<dbReference type="Pfam" id="PF14295">
    <property type="entry name" value="PAN_4"/>
    <property type="match status" value="8"/>
</dbReference>
<dbReference type="PROSITE" id="PS50231">
    <property type="entry name" value="RICIN_B_LECTIN"/>
    <property type="match status" value="2"/>
</dbReference>
<name>A0A9N8E527_9STRA</name>
<accession>A0A9N8E527</accession>
<evidence type="ECO:0000259" key="1">
    <source>
        <dbReference type="PROSITE" id="PS50948"/>
    </source>
</evidence>
<dbReference type="PROSITE" id="PS50948">
    <property type="entry name" value="PAN"/>
    <property type="match status" value="1"/>
</dbReference>
<dbReference type="Proteomes" id="UP001153069">
    <property type="component" value="Unassembled WGS sequence"/>
</dbReference>
<gene>
    <name evidence="2" type="ORF">SEMRO_551_G164810.1</name>
</gene>
<comment type="caution">
    <text evidence="2">The sequence shown here is derived from an EMBL/GenBank/DDBJ whole genome shotgun (WGS) entry which is preliminary data.</text>
</comment>
<dbReference type="SUPFAM" id="SSF50370">
    <property type="entry name" value="Ricin B-like lectins"/>
    <property type="match status" value="2"/>
</dbReference>
<protein>
    <recommendedName>
        <fullName evidence="1">Apple domain-containing protein</fullName>
    </recommendedName>
</protein>
<proteinExistence type="predicted"/>
<organism evidence="2 3">
    <name type="scientific">Seminavis robusta</name>
    <dbReference type="NCBI Taxonomy" id="568900"/>
    <lineage>
        <taxon>Eukaryota</taxon>
        <taxon>Sar</taxon>
        <taxon>Stramenopiles</taxon>
        <taxon>Ochrophyta</taxon>
        <taxon>Bacillariophyta</taxon>
        <taxon>Bacillariophyceae</taxon>
        <taxon>Bacillariophycidae</taxon>
        <taxon>Naviculales</taxon>
        <taxon>Naviculaceae</taxon>
        <taxon>Seminavis</taxon>
    </lineage>
</organism>
<keyword evidence="3" id="KW-1185">Reference proteome</keyword>
<sequence>MVLDGCTLQSGVEIKSLSGNLRVTSSIIEAIDISVEQGTAEFSYGKMEALQSLSNEGSLFFQSMEVASSEFAFYSGSGSFSLADAQGMYSLADSGVLETYCSSSSATDVQPQLTKVKDLQECQDQCDANDKCRATRCGIHSIGTRFLPSSNTKGPNYTSSPVNGRCRGWCYTLSFCNAYTFDPVTKLCTFYDNAAVTQCNDSPENALVVDTNHNDALGRFVELPAGLCYPEDDNRELTSIGQGVQTWLATAADCSALCGALAECSAFEIDSVSSRCRYFSWDAEVQVSSNCTGKAFMSVQDSSFPLGLSSSVMRFDCSAEPSLSQLKVNSGGPKVCETLCHTNPLCLAYTYQGSSAGTPDCFLWSDTSYLDWLLNPERCEASFGETYLITKRVDFVQNDDMILPCDMESPLDAVEDAITPDNCKAVCLRTVGCSTFTFSLEDGCRLTCPATNEATGSNQTVPRAFEKKEINVELGYVNYVGVTTCINARHLPDRKLYTAVSESTCRYLCDLADSCMGYFAKTFSTGARKCSFFEYVETRECEPNEKPRYRNLAFQGGDKVVSTNGLASDPYVMSKVPVNPFVKVQSSETVCPDSNALMLTQAGIWDAEACQSLCLSHTHCSIVHHDSATGICHLYDSESFLQSDCAQQPTSESSLYVSYLQFLFRDSISFASFGASQGETKTLCVSGESPAATVTDIPSEAGCAFLCEETQPDCNAYTYDEGEKTCELHRNDFELSKCASRSTVLGVSYKRMRFRDLEDEECLSGQANLINGYSGIHDYPECAALCEASSGCQAFKVEGTDCALYDTSETGSCPGLGASEKSFVLFSEKLYTGLGHAYCPAFNTPKQLCDDTTRCESIQHRVDGVLVAEDEDKCGLGEVCDIEQDCQSPLVCQHASTRNADLGTVAKGEAESTPKKFCVLSDVSADESDCEETCLANPQCVGIYRQGSACLELRSEDLNRVEPSTHCSQDSVALLPVKFRENPYQEKEKACLNKPLNMGPFVQTELADCINICNSFSPCQHFTHSADGTCSLFASQVGDVGEDCALPQGVTAYVNTRSFVQEIEFMGVPERVFAQVHALSYDECAASCRRLDQCLAFIHESGCRQSGALADAVVKPERLVRLTPNGNFRVVTLNFDSTTDQLEVLAREDLSVGNFHDQVLAIEEFETEGRARIRFQRGDVCLDGVAGQFVEAIPCADRDAQNFLITNRSDGAFPISQTGGTLTTDTGCLFANEDGKMRFDISGCTSINLASRPVRLSPGDAKGLCLTSQGSGSSGTIGLAPCDPSDENQKFTYLFGTKRWIQQKKAFELQLGGSSQCSGTRLWLRRYSSNLMTDLFQQESGTLVVAGSCFNEPGQGNLIEDMRGDWVDCQARCNDLEECICFEYCPPGRQCDHARDNGDVRDGLPFTHVDQCLEYAPNNAGTVELRLGPCSPNDAGKSDVGSQNTIKFGEDCMALSQDNASGESNVVMVPCDSDDPLQKWHQDALCQLTTRESTPPFKLESAFEEGRCLAMDRNIFDDSDCGRENSITYRGGAPAGTAHCDTADASVFQYHYKQSKKKPLRLAQAFAGSKGKRARPSCVVRETQPTENDNFEEVSLKWGRCHPSPNRNMWAIKNFLTGSIFQSAIADDETAVKVLMFPSLVATKKLLQRMPLQILCLRLGRSMRWEIPQLSFHQAKCDDPGDH</sequence>
<dbReference type="InterPro" id="IPR003609">
    <property type="entry name" value="Pan_app"/>
</dbReference>
<evidence type="ECO:0000313" key="3">
    <source>
        <dbReference type="Proteomes" id="UP001153069"/>
    </source>
</evidence>
<evidence type="ECO:0000313" key="2">
    <source>
        <dbReference type="EMBL" id="CAB9512701.1"/>
    </source>
</evidence>
<dbReference type="EMBL" id="CAICTM010000550">
    <property type="protein sequence ID" value="CAB9512701.1"/>
    <property type="molecule type" value="Genomic_DNA"/>
</dbReference>
<reference evidence="2" key="1">
    <citation type="submission" date="2020-06" db="EMBL/GenBank/DDBJ databases">
        <authorList>
            <consortium name="Plant Systems Biology data submission"/>
        </authorList>
    </citation>
    <scope>NUCLEOTIDE SEQUENCE</scope>
    <source>
        <strain evidence="2">D6</strain>
    </source>
</reference>
<dbReference type="InterPro" id="IPR035992">
    <property type="entry name" value="Ricin_B-like_lectins"/>
</dbReference>